<dbReference type="AlphaFoldDB" id="A0A1J1HMS5"/>
<name>A0A1J1HMS5_9DIPT</name>
<organism evidence="1 2">
    <name type="scientific">Clunio marinus</name>
    <dbReference type="NCBI Taxonomy" id="568069"/>
    <lineage>
        <taxon>Eukaryota</taxon>
        <taxon>Metazoa</taxon>
        <taxon>Ecdysozoa</taxon>
        <taxon>Arthropoda</taxon>
        <taxon>Hexapoda</taxon>
        <taxon>Insecta</taxon>
        <taxon>Pterygota</taxon>
        <taxon>Neoptera</taxon>
        <taxon>Endopterygota</taxon>
        <taxon>Diptera</taxon>
        <taxon>Nematocera</taxon>
        <taxon>Chironomoidea</taxon>
        <taxon>Chironomidae</taxon>
        <taxon>Clunio</taxon>
    </lineage>
</organism>
<gene>
    <name evidence="1" type="ORF">CLUMA_CG003107</name>
</gene>
<accession>A0A1J1HMS5</accession>
<dbReference type="EMBL" id="CVRI01000012">
    <property type="protein sequence ID" value="CRK89349.1"/>
    <property type="molecule type" value="Genomic_DNA"/>
</dbReference>
<protein>
    <submittedName>
        <fullName evidence="1">CLUMA_CG003107, isoform A</fullName>
    </submittedName>
</protein>
<reference evidence="1 2" key="1">
    <citation type="submission" date="2015-04" db="EMBL/GenBank/DDBJ databases">
        <authorList>
            <person name="Syromyatnikov M.Y."/>
            <person name="Popov V.N."/>
        </authorList>
    </citation>
    <scope>NUCLEOTIDE SEQUENCE [LARGE SCALE GENOMIC DNA]</scope>
</reference>
<dbReference type="Proteomes" id="UP000183832">
    <property type="component" value="Unassembled WGS sequence"/>
</dbReference>
<keyword evidence="2" id="KW-1185">Reference proteome</keyword>
<evidence type="ECO:0000313" key="2">
    <source>
        <dbReference type="Proteomes" id="UP000183832"/>
    </source>
</evidence>
<proteinExistence type="predicted"/>
<sequence>MKITRRYLEAPSCPFIPFDKLTKEDLTASRQSFWSARAQALIRSSLRQRTEYFPFGYVAMKFSSVLCETV</sequence>
<evidence type="ECO:0000313" key="1">
    <source>
        <dbReference type="EMBL" id="CRK89349.1"/>
    </source>
</evidence>